<dbReference type="GO" id="GO:0016192">
    <property type="term" value="P:vesicle-mediated transport"/>
    <property type="evidence" value="ECO:0007669"/>
    <property type="project" value="UniProtKB-ARBA"/>
</dbReference>
<dbReference type="CDD" id="cd00112">
    <property type="entry name" value="LDLa"/>
    <property type="match status" value="2"/>
</dbReference>
<dbReference type="InterPro" id="IPR023415">
    <property type="entry name" value="LDLR_class-A_CS"/>
</dbReference>
<evidence type="ECO:0000256" key="8">
    <source>
        <dbReference type="PROSITE-ProRule" id="PRU00124"/>
    </source>
</evidence>
<dbReference type="PROSITE" id="PS01209">
    <property type="entry name" value="LDLRA_1"/>
    <property type="match status" value="1"/>
</dbReference>
<dbReference type="EMBL" id="CANHGI010000006">
    <property type="protein sequence ID" value="CAI5456714.1"/>
    <property type="molecule type" value="Genomic_DNA"/>
</dbReference>
<dbReference type="Gene3D" id="4.10.400.10">
    <property type="entry name" value="Low-density Lipoprotein Receptor"/>
    <property type="match status" value="2"/>
</dbReference>
<dbReference type="Pfam" id="PF00057">
    <property type="entry name" value="Ldl_recept_a"/>
    <property type="match status" value="2"/>
</dbReference>
<dbReference type="InterPro" id="IPR002172">
    <property type="entry name" value="LDrepeatLR_classA_rpt"/>
</dbReference>
<evidence type="ECO:0000256" key="5">
    <source>
        <dbReference type="ARBA" id="ARBA00022989"/>
    </source>
</evidence>
<keyword evidence="7 8" id="KW-1015">Disulfide bond</keyword>
<evidence type="ECO:0000256" key="4">
    <source>
        <dbReference type="ARBA" id="ARBA00022737"/>
    </source>
</evidence>
<dbReference type="PROSITE" id="PS50068">
    <property type="entry name" value="LDLRA_2"/>
    <property type="match status" value="3"/>
</dbReference>
<feature type="disulfide bond" evidence="8">
    <location>
        <begin position="114"/>
        <end position="129"/>
    </location>
</feature>
<reference evidence="11" key="1">
    <citation type="submission" date="2022-11" db="EMBL/GenBank/DDBJ databases">
        <authorList>
            <person name="Kikuchi T."/>
        </authorList>
    </citation>
    <scope>NUCLEOTIDE SEQUENCE</scope>
    <source>
        <strain evidence="11">PS1010</strain>
    </source>
</reference>
<dbReference type="PRINTS" id="PR00261">
    <property type="entry name" value="LDLRECEPTOR"/>
</dbReference>
<keyword evidence="4" id="KW-0677">Repeat</keyword>
<accession>A0A9P1NA16</accession>
<feature type="transmembrane region" description="Helical" evidence="10">
    <location>
        <begin position="192"/>
        <end position="213"/>
    </location>
</feature>
<feature type="disulfide bond" evidence="8">
    <location>
        <begin position="165"/>
        <end position="180"/>
    </location>
</feature>
<dbReference type="GO" id="GO:0005886">
    <property type="term" value="C:plasma membrane"/>
    <property type="evidence" value="ECO:0007669"/>
    <property type="project" value="TreeGrafter"/>
</dbReference>
<dbReference type="PANTHER" id="PTHR24270">
    <property type="entry name" value="LOW-DENSITY LIPOPROTEIN RECEPTOR-RELATED"/>
    <property type="match status" value="1"/>
</dbReference>
<evidence type="ECO:0000256" key="6">
    <source>
        <dbReference type="ARBA" id="ARBA00023136"/>
    </source>
</evidence>
<evidence type="ECO:0000256" key="2">
    <source>
        <dbReference type="ARBA" id="ARBA00004308"/>
    </source>
</evidence>
<comment type="subcellular location">
    <subcellularLocation>
        <location evidence="2">Endomembrane system</location>
    </subcellularLocation>
    <subcellularLocation>
        <location evidence="1">Membrane</location>
        <topology evidence="1">Single-pass membrane protein</topology>
    </subcellularLocation>
</comment>
<organism evidence="11 12">
    <name type="scientific">Caenorhabditis angaria</name>
    <dbReference type="NCBI Taxonomy" id="860376"/>
    <lineage>
        <taxon>Eukaryota</taxon>
        <taxon>Metazoa</taxon>
        <taxon>Ecdysozoa</taxon>
        <taxon>Nematoda</taxon>
        <taxon>Chromadorea</taxon>
        <taxon>Rhabditida</taxon>
        <taxon>Rhabditina</taxon>
        <taxon>Rhabditomorpha</taxon>
        <taxon>Rhabditoidea</taxon>
        <taxon>Rhabditidae</taxon>
        <taxon>Peloderinae</taxon>
        <taxon>Caenorhabditis</taxon>
    </lineage>
</organism>
<dbReference type="OrthoDB" id="5865588at2759"/>
<name>A0A9P1NA16_9PELO</name>
<dbReference type="SMART" id="SM00192">
    <property type="entry name" value="LDLa"/>
    <property type="match status" value="3"/>
</dbReference>
<evidence type="ECO:0000256" key="10">
    <source>
        <dbReference type="SAM" id="Phobius"/>
    </source>
</evidence>
<evidence type="ECO:0000313" key="11">
    <source>
        <dbReference type="EMBL" id="CAI5456714.1"/>
    </source>
</evidence>
<feature type="region of interest" description="Disordered" evidence="9">
    <location>
        <begin position="258"/>
        <end position="291"/>
    </location>
</feature>
<sequence length="291" mass="33132">MISDNYEIPNSCHNLPCSHICTVSNGKAKCLCPIGKELSSFSDSQCLPTIICEPWQFTCTNGKQCIHSAKKCDKINDCSDHSDESFDLCPKIENSIDNWPCDDLSGFVSRKHLCDGISNCPDSSDELHCRCERPHEFFDCAASYRNLNAQLLAPNFKCIHRSKICDSKNDCGNYEDEFGCGEHQKKPAEIKWLYVILAALLIFILILLALAYLPRAPEFSTQQTTVFPQEFYYAKIERQPMPCQISRSDRIRRRQSFAMSEMSDPPRSSTPFQEDFKRPPSISLTPIFKDI</sequence>
<evidence type="ECO:0000256" key="1">
    <source>
        <dbReference type="ARBA" id="ARBA00004167"/>
    </source>
</evidence>
<evidence type="ECO:0000313" key="12">
    <source>
        <dbReference type="Proteomes" id="UP001152747"/>
    </source>
</evidence>
<keyword evidence="12" id="KW-1185">Reference proteome</keyword>
<dbReference type="InterPro" id="IPR050685">
    <property type="entry name" value="LDLR"/>
</dbReference>
<dbReference type="AlphaFoldDB" id="A0A9P1NA16"/>
<dbReference type="GO" id="GO:0012505">
    <property type="term" value="C:endomembrane system"/>
    <property type="evidence" value="ECO:0007669"/>
    <property type="project" value="UniProtKB-SubCell"/>
</dbReference>
<dbReference type="SUPFAM" id="SSF57424">
    <property type="entry name" value="LDL receptor-like module"/>
    <property type="match status" value="3"/>
</dbReference>
<evidence type="ECO:0000256" key="9">
    <source>
        <dbReference type="SAM" id="MobiDB-lite"/>
    </source>
</evidence>
<comment type="caution">
    <text evidence="8">Lacks conserved residue(s) required for the propagation of feature annotation.</text>
</comment>
<keyword evidence="5 10" id="KW-1133">Transmembrane helix</keyword>
<protein>
    <submittedName>
        <fullName evidence="11">Uncharacterized protein</fullName>
    </submittedName>
</protein>
<evidence type="ECO:0000256" key="7">
    <source>
        <dbReference type="ARBA" id="ARBA00023157"/>
    </source>
</evidence>
<dbReference type="InterPro" id="IPR036055">
    <property type="entry name" value="LDL_receptor-like_sf"/>
</dbReference>
<evidence type="ECO:0000256" key="3">
    <source>
        <dbReference type="ARBA" id="ARBA00022692"/>
    </source>
</evidence>
<proteinExistence type="predicted"/>
<comment type="caution">
    <text evidence="11">The sequence shown here is derived from an EMBL/GenBank/DDBJ whole genome shotgun (WGS) entry which is preliminary data.</text>
</comment>
<dbReference type="Proteomes" id="UP001152747">
    <property type="component" value="Unassembled WGS sequence"/>
</dbReference>
<dbReference type="PANTHER" id="PTHR24270:SF62">
    <property type="entry name" value="LOW-DENSITY LIPOPROTEIN RECEPTOR-RELATED PROTEIN 2"/>
    <property type="match status" value="1"/>
</dbReference>
<keyword evidence="6 10" id="KW-0472">Membrane</keyword>
<keyword evidence="3 10" id="KW-0812">Transmembrane</keyword>
<gene>
    <name evidence="11" type="ORF">CAMP_LOCUS19351</name>
</gene>